<evidence type="ECO:0000313" key="2">
    <source>
        <dbReference type="EMBL" id="OGF62538.1"/>
    </source>
</evidence>
<feature type="domain" description="AFP-like" evidence="1">
    <location>
        <begin position="290"/>
        <end position="347"/>
    </location>
</feature>
<protein>
    <submittedName>
        <fullName evidence="2">Polyhydroxyalkanoate biosynthesis repressor PhaR</fullName>
    </submittedName>
</protein>
<dbReference type="AlphaFoldDB" id="A0A1F5VH30"/>
<dbReference type="Gene3D" id="3.20.20.70">
    <property type="entry name" value="Aldolase class I"/>
    <property type="match status" value="1"/>
</dbReference>
<dbReference type="PANTHER" id="PTHR42966:SF1">
    <property type="entry name" value="SIALIC ACID SYNTHASE"/>
    <property type="match status" value="1"/>
</dbReference>
<evidence type="ECO:0000259" key="1">
    <source>
        <dbReference type="PROSITE" id="PS50844"/>
    </source>
</evidence>
<dbReference type="Proteomes" id="UP000179251">
    <property type="component" value="Unassembled WGS sequence"/>
</dbReference>
<dbReference type="Pfam" id="PF08666">
    <property type="entry name" value="SAF"/>
    <property type="match status" value="1"/>
</dbReference>
<dbReference type="InterPro" id="IPR051690">
    <property type="entry name" value="PseI-like"/>
</dbReference>
<dbReference type="CDD" id="cd11615">
    <property type="entry name" value="SAF_NeuB_like"/>
    <property type="match status" value="1"/>
</dbReference>
<dbReference type="InterPro" id="IPR057736">
    <property type="entry name" value="SAF_PseI/NeuA/NeuB"/>
</dbReference>
<dbReference type="GO" id="GO:0016051">
    <property type="term" value="P:carbohydrate biosynthetic process"/>
    <property type="evidence" value="ECO:0007669"/>
    <property type="project" value="InterPro"/>
</dbReference>
<gene>
    <name evidence="2" type="ORF">A2834_03360</name>
</gene>
<name>A0A1F5VH30_9BACT</name>
<dbReference type="PROSITE" id="PS50844">
    <property type="entry name" value="AFP_LIKE"/>
    <property type="match status" value="1"/>
</dbReference>
<dbReference type="GO" id="GO:0047444">
    <property type="term" value="F:N-acylneuraminate-9-phosphate synthase activity"/>
    <property type="evidence" value="ECO:0007669"/>
    <property type="project" value="TreeGrafter"/>
</dbReference>
<sequence length="347" mass="38097">MRNTFIQIGERKIGQGYPPFVVAEIGINHEGDAAKAKHMIEDAHSAGAECVKFQCHVVDDEMVPIAKDIIPSHTTESIWDIMARCALNERQERELKAYTEKLGMIYLSTPFSRAAADRLASMGVLAYKIGSGECNNYPLVEHIASFRKPVILSTGMNDIKSIGKSVEILRKHKVPFALMHCVSMYPTPYDKVRLGALDDLKKNFPDAVIGLSDHSLGGYTALAAVALGASILEKHFTSDKAWPGPDIAISLDPKELGDLVKGSRAIYRAVGGTKEILKEEQPVIDFAYACVVTTKDIKMGDVFNAGNLWVKRPGTGEIKAAEYNSVLDRTASRNIKKDVQLKHSDII</sequence>
<dbReference type="Gene3D" id="3.90.1210.10">
    <property type="entry name" value="Antifreeze-like/N-acetylneuraminic acid synthase C-terminal domain"/>
    <property type="match status" value="1"/>
</dbReference>
<dbReference type="InterPro" id="IPR006190">
    <property type="entry name" value="SAF_AFP_Neu5Ac"/>
</dbReference>
<reference evidence="2 3" key="1">
    <citation type="journal article" date="2016" name="Nat. Commun.">
        <title>Thousands of microbial genomes shed light on interconnected biogeochemical processes in an aquifer system.</title>
        <authorList>
            <person name="Anantharaman K."/>
            <person name="Brown C.T."/>
            <person name="Hug L.A."/>
            <person name="Sharon I."/>
            <person name="Castelle C.J."/>
            <person name="Probst A.J."/>
            <person name="Thomas B.C."/>
            <person name="Singh A."/>
            <person name="Wilkins M.J."/>
            <person name="Karaoz U."/>
            <person name="Brodie E.L."/>
            <person name="Williams K.H."/>
            <person name="Hubbard S.S."/>
            <person name="Banfield J.F."/>
        </authorList>
    </citation>
    <scope>NUCLEOTIDE SEQUENCE [LARGE SCALE GENOMIC DNA]</scope>
</reference>
<dbReference type="SUPFAM" id="SSF51269">
    <property type="entry name" value="AFP III-like domain"/>
    <property type="match status" value="1"/>
</dbReference>
<organism evidence="2 3">
    <name type="scientific">Candidatus Giovannonibacteria bacterium RIFCSPHIGHO2_01_FULL_45_23</name>
    <dbReference type="NCBI Taxonomy" id="1798325"/>
    <lineage>
        <taxon>Bacteria</taxon>
        <taxon>Candidatus Giovannoniibacteriota</taxon>
    </lineage>
</organism>
<dbReference type="InterPro" id="IPR013132">
    <property type="entry name" value="PseI/NeuA/B-like_N"/>
</dbReference>
<dbReference type="STRING" id="1798325.A2834_03360"/>
<proteinExistence type="predicted"/>
<dbReference type="InterPro" id="IPR013974">
    <property type="entry name" value="SAF"/>
</dbReference>
<dbReference type="PANTHER" id="PTHR42966">
    <property type="entry name" value="N-ACETYLNEURAMINATE SYNTHASE"/>
    <property type="match status" value="1"/>
</dbReference>
<comment type="caution">
    <text evidence="2">The sequence shown here is derived from an EMBL/GenBank/DDBJ whole genome shotgun (WGS) entry which is preliminary data.</text>
</comment>
<dbReference type="Pfam" id="PF03102">
    <property type="entry name" value="NeuB"/>
    <property type="match status" value="1"/>
</dbReference>
<accession>A0A1F5VH30</accession>
<dbReference type="InterPro" id="IPR013785">
    <property type="entry name" value="Aldolase_TIM"/>
</dbReference>
<dbReference type="EMBL" id="MFHD01000017">
    <property type="protein sequence ID" value="OGF62538.1"/>
    <property type="molecule type" value="Genomic_DNA"/>
</dbReference>
<dbReference type="InterPro" id="IPR036732">
    <property type="entry name" value="AFP_Neu5c_C_sf"/>
</dbReference>
<dbReference type="SMART" id="SM00858">
    <property type="entry name" value="SAF"/>
    <property type="match status" value="1"/>
</dbReference>
<dbReference type="SUPFAM" id="SSF51569">
    <property type="entry name" value="Aldolase"/>
    <property type="match status" value="1"/>
</dbReference>
<evidence type="ECO:0000313" key="3">
    <source>
        <dbReference type="Proteomes" id="UP000179251"/>
    </source>
</evidence>